<name>A0A1I6MU16_9RHOB</name>
<protein>
    <submittedName>
        <fullName evidence="1">Uncharacterized protein</fullName>
    </submittedName>
</protein>
<dbReference type="AlphaFoldDB" id="A0A1I6MU16"/>
<sequence>MRRALPNLQTISAIRTVVRTRHHSAARGFSKQHLIGGQIPDKSADTMRLTRRRIALIRHHSMSSTTGGACHHVRDDIGLPDADLPQVPPDNVNRRAKVARRLRLLQHNITLDSKIDEKESVHRLKPCHFCAAWTHLDKKSAPLRDALEKLSKTRKRVQNQLRAFTREDKRDIFRDAVFLCMTPFVTPRISSGCAAFKAAAAAA</sequence>
<keyword evidence="2" id="KW-1185">Reference proteome</keyword>
<proteinExistence type="predicted"/>
<dbReference type="EMBL" id="FOZM01000002">
    <property type="protein sequence ID" value="SFS19139.1"/>
    <property type="molecule type" value="Genomic_DNA"/>
</dbReference>
<evidence type="ECO:0000313" key="1">
    <source>
        <dbReference type="EMBL" id="SFS19139.1"/>
    </source>
</evidence>
<reference evidence="1 2" key="1">
    <citation type="submission" date="2016-10" db="EMBL/GenBank/DDBJ databases">
        <authorList>
            <person name="de Groot N.N."/>
        </authorList>
    </citation>
    <scope>NUCLEOTIDE SEQUENCE [LARGE SCALE GENOMIC DNA]</scope>
    <source>
        <strain evidence="1 2">DSM 29433</strain>
    </source>
</reference>
<dbReference type="Proteomes" id="UP000198926">
    <property type="component" value="Unassembled WGS sequence"/>
</dbReference>
<organism evidence="1 2">
    <name type="scientific">Yoonia litorea</name>
    <dbReference type="NCBI Taxonomy" id="1123755"/>
    <lineage>
        <taxon>Bacteria</taxon>
        <taxon>Pseudomonadati</taxon>
        <taxon>Pseudomonadota</taxon>
        <taxon>Alphaproteobacteria</taxon>
        <taxon>Rhodobacterales</taxon>
        <taxon>Paracoccaceae</taxon>
        <taxon>Yoonia</taxon>
    </lineage>
</organism>
<evidence type="ECO:0000313" key="2">
    <source>
        <dbReference type="Proteomes" id="UP000198926"/>
    </source>
</evidence>
<gene>
    <name evidence="1" type="ORF">SAMN05444714_2106</name>
</gene>
<accession>A0A1I6MU16</accession>